<dbReference type="PANTHER" id="PTHR11061:SF30">
    <property type="entry name" value="TRNA (URACIL(54)-C(5))-METHYLTRANSFERASE"/>
    <property type="match status" value="1"/>
</dbReference>
<dbReference type="PROSITE" id="PS01230">
    <property type="entry name" value="TRMA_1"/>
    <property type="match status" value="1"/>
</dbReference>
<dbReference type="EnsemblProtists" id="PYU1_T012336">
    <property type="protein sequence ID" value="PYU1_T012336"/>
    <property type="gene ID" value="PYU1_G012310"/>
</dbReference>
<dbReference type="VEuPathDB" id="FungiDB:PYU1_G012310"/>
<dbReference type="EMBL" id="GL376608">
    <property type="status" value="NOT_ANNOTATED_CDS"/>
    <property type="molecule type" value="Genomic_DNA"/>
</dbReference>
<evidence type="ECO:0000256" key="2">
    <source>
        <dbReference type="ARBA" id="ARBA00022679"/>
    </source>
</evidence>
<dbReference type="AlphaFoldDB" id="K3X537"/>
<reference evidence="7" key="1">
    <citation type="journal article" date="2010" name="Genome Biol.">
        <title>Genome sequence of the necrotrophic plant pathogen Pythium ultimum reveals original pathogenicity mechanisms and effector repertoire.</title>
        <authorList>
            <person name="Levesque C.A."/>
            <person name="Brouwer H."/>
            <person name="Cano L."/>
            <person name="Hamilton J.P."/>
            <person name="Holt C."/>
            <person name="Huitema E."/>
            <person name="Raffaele S."/>
            <person name="Robideau G.P."/>
            <person name="Thines M."/>
            <person name="Win J."/>
            <person name="Zerillo M.M."/>
            <person name="Beakes G.W."/>
            <person name="Boore J.L."/>
            <person name="Busam D."/>
            <person name="Dumas B."/>
            <person name="Ferriera S."/>
            <person name="Fuerstenberg S.I."/>
            <person name="Gachon C.M."/>
            <person name="Gaulin E."/>
            <person name="Govers F."/>
            <person name="Grenville-Briggs L."/>
            <person name="Horner N."/>
            <person name="Hostetler J."/>
            <person name="Jiang R.H."/>
            <person name="Johnson J."/>
            <person name="Krajaejun T."/>
            <person name="Lin H."/>
            <person name="Meijer H.J."/>
            <person name="Moore B."/>
            <person name="Morris P."/>
            <person name="Phuntmart V."/>
            <person name="Puiu D."/>
            <person name="Shetty J."/>
            <person name="Stajich J.E."/>
            <person name="Tripathy S."/>
            <person name="Wawra S."/>
            <person name="van West P."/>
            <person name="Whitty B.R."/>
            <person name="Coutinho P.M."/>
            <person name="Henrissat B."/>
            <person name="Martin F."/>
            <person name="Thomas P.D."/>
            <person name="Tyler B.M."/>
            <person name="De Vries R.P."/>
            <person name="Kamoun S."/>
            <person name="Yandell M."/>
            <person name="Tisserat N."/>
            <person name="Buell C.R."/>
        </authorList>
    </citation>
    <scope>NUCLEOTIDE SEQUENCE</scope>
    <source>
        <strain evidence="7">DAOM:BR144</strain>
    </source>
</reference>
<dbReference type="InterPro" id="IPR010280">
    <property type="entry name" value="U5_MeTrfase_fam"/>
</dbReference>
<dbReference type="Gene3D" id="2.40.50.1070">
    <property type="match status" value="1"/>
</dbReference>
<comment type="similarity">
    <text evidence="4">Belongs to the class I-like SAM-binding methyltransferase superfamily. RNA M5U methyltransferase family.</text>
</comment>
<protein>
    <recommendedName>
        <fullName evidence="8">TRAM domain-containing protein</fullName>
    </recommendedName>
</protein>
<dbReference type="eggNOG" id="KOG2187">
    <property type="taxonomic scope" value="Eukaryota"/>
</dbReference>
<reference evidence="6" key="3">
    <citation type="submission" date="2015-02" db="UniProtKB">
        <authorList>
            <consortium name="EnsemblProtists"/>
        </authorList>
    </citation>
    <scope>IDENTIFICATION</scope>
    <source>
        <strain evidence="6">DAOM BR144</strain>
    </source>
</reference>
<dbReference type="SUPFAM" id="SSF53335">
    <property type="entry name" value="S-adenosyl-L-methionine-dependent methyltransferases"/>
    <property type="match status" value="1"/>
</dbReference>
<dbReference type="STRING" id="431595.K3X537"/>
<dbReference type="PROSITE" id="PS51687">
    <property type="entry name" value="SAM_MT_RNA_M5U"/>
    <property type="match status" value="1"/>
</dbReference>
<evidence type="ECO:0000256" key="1">
    <source>
        <dbReference type="ARBA" id="ARBA00022603"/>
    </source>
</evidence>
<dbReference type="InParanoid" id="K3X537"/>
<dbReference type="InterPro" id="IPR012340">
    <property type="entry name" value="NA-bd_OB-fold"/>
</dbReference>
<feature type="active site" description="Nucleophile" evidence="4">
    <location>
        <position position="554"/>
    </location>
</feature>
<name>K3X537_GLOUD</name>
<dbReference type="GO" id="GO:0008173">
    <property type="term" value="F:RNA methyltransferase activity"/>
    <property type="evidence" value="ECO:0007669"/>
    <property type="project" value="InterPro"/>
</dbReference>
<dbReference type="CDD" id="cd02440">
    <property type="entry name" value="AdoMet_MTases"/>
    <property type="match status" value="1"/>
</dbReference>
<feature type="binding site" evidence="4">
    <location>
        <position position="473"/>
    </location>
    <ligand>
        <name>S-adenosyl-L-methionine</name>
        <dbReference type="ChEBI" id="CHEBI:59789"/>
    </ligand>
</feature>
<dbReference type="OMA" id="ACMRTAR"/>
<dbReference type="HOGENOM" id="CLU_014689_7_2_1"/>
<evidence type="ECO:0000256" key="4">
    <source>
        <dbReference type="PROSITE-ProRule" id="PRU01024"/>
    </source>
</evidence>
<keyword evidence="7" id="KW-1185">Reference proteome</keyword>
<organism evidence="6 7">
    <name type="scientific">Globisporangium ultimum (strain ATCC 200006 / CBS 805.95 / DAOM BR144)</name>
    <name type="common">Pythium ultimum</name>
    <dbReference type="NCBI Taxonomy" id="431595"/>
    <lineage>
        <taxon>Eukaryota</taxon>
        <taxon>Sar</taxon>
        <taxon>Stramenopiles</taxon>
        <taxon>Oomycota</taxon>
        <taxon>Peronosporomycetes</taxon>
        <taxon>Pythiales</taxon>
        <taxon>Pythiaceae</taxon>
        <taxon>Globisporangium</taxon>
    </lineage>
</organism>
<evidence type="ECO:0000256" key="5">
    <source>
        <dbReference type="PROSITE-ProRule" id="PRU10015"/>
    </source>
</evidence>
<dbReference type="GO" id="GO:0006396">
    <property type="term" value="P:RNA processing"/>
    <property type="evidence" value="ECO:0007669"/>
    <property type="project" value="InterPro"/>
</dbReference>
<keyword evidence="3 4" id="KW-0949">S-adenosyl-L-methionine</keyword>
<keyword evidence="1 4" id="KW-0489">Methyltransferase</keyword>
<dbReference type="Pfam" id="PF05958">
    <property type="entry name" value="tRNA_U5-meth_tr"/>
    <property type="match status" value="1"/>
</dbReference>
<keyword evidence="2 4" id="KW-0808">Transferase</keyword>
<evidence type="ECO:0000313" key="7">
    <source>
        <dbReference type="Proteomes" id="UP000019132"/>
    </source>
</evidence>
<feature type="binding site" evidence="4">
    <location>
        <position position="452"/>
    </location>
    <ligand>
        <name>S-adenosyl-L-methionine</name>
        <dbReference type="ChEBI" id="CHEBI:59789"/>
    </ligand>
</feature>
<evidence type="ECO:0000313" key="6">
    <source>
        <dbReference type="EnsemblProtists" id="PYU1_T012336"/>
    </source>
</evidence>
<reference evidence="7" key="2">
    <citation type="submission" date="2010-04" db="EMBL/GenBank/DDBJ databases">
        <authorList>
            <person name="Buell R."/>
            <person name="Hamilton J."/>
            <person name="Hostetler J."/>
        </authorList>
    </citation>
    <scope>NUCLEOTIDE SEQUENCE [LARGE SCALE GENOMIC DNA]</scope>
    <source>
        <strain evidence="7">DAOM:BR144</strain>
    </source>
</reference>
<dbReference type="InterPro" id="IPR030390">
    <property type="entry name" value="MeTrfase_TrmA_AS"/>
</dbReference>
<feature type="active site" evidence="5">
    <location>
        <position position="554"/>
    </location>
</feature>
<feature type="binding site" evidence="4">
    <location>
        <position position="413"/>
    </location>
    <ligand>
        <name>S-adenosyl-L-methionine</name>
        <dbReference type="ChEBI" id="CHEBI:59789"/>
    </ligand>
</feature>
<evidence type="ECO:0000256" key="3">
    <source>
        <dbReference type="ARBA" id="ARBA00022691"/>
    </source>
</evidence>
<dbReference type="Gene3D" id="2.40.50.140">
    <property type="entry name" value="Nucleic acid-binding proteins"/>
    <property type="match status" value="1"/>
</dbReference>
<dbReference type="Gene3D" id="3.40.50.150">
    <property type="entry name" value="Vaccinia Virus protein VP39"/>
    <property type="match status" value="2"/>
</dbReference>
<feature type="binding site" evidence="4">
    <location>
        <position position="527"/>
    </location>
    <ligand>
        <name>S-adenosyl-L-methionine</name>
        <dbReference type="ChEBI" id="CHEBI:59789"/>
    </ligand>
</feature>
<evidence type="ECO:0008006" key="8">
    <source>
        <dbReference type="Google" id="ProtNLM"/>
    </source>
</evidence>
<sequence length="608" mass="68545">MLSPRLLLARLPAAAVVARRCVRKCSASREAQLHKRQLPVFITGVNDQGDGVGVLNDGSDVPVHVPFALPGEDIVVELWERDLQASHKWKASEKEPKWPVFGQKVATVTPSEHRTLPRCEKFFGNCGGCKLQHLRYDQQLQQKQMRIDALLEKVPQHSPNMYVRPIIGALPDAAVREDNEDGVYAYRNKMEFTCSTGRWLLDSDKPQENANDNSEPVAPQHFPFTIGLFPVASTSVRRARQISGKRRRGKTNASWSPRILSIDECSLQDPVSNRILQRVSALCEDAGLEAYNFQTHQGFLKQVVLRKGTNLQQQTELMIGFVTSSFAQEQSEALVRIADQLIHDFFGRSSSSSEPPQDTTIVSILQRLDDQALRHQGRGESMEEKERVLFGQSYFEDSILGHRFHVSFDSFFQPNTAQASRLYREIQHTLAASSQTLSESGERRKPIVWDLFCGVGSIGICMGEFAAKVYGFEIVEAAVEKARANAELNGYTPAEMQFFTMDLTKRWNDNEWENESAIEKPDIVIVDPPRAGLHKKLIKFLRQLGPPQICYVSCNPESQVHDLELLCASLEEGSSTATASYEVEYLQPVDMLPHTPHIETIAWLRRRS</sequence>
<dbReference type="PANTHER" id="PTHR11061">
    <property type="entry name" value="RNA M5U METHYLTRANSFERASE"/>
    <property type="match status" value="1"/>
</dbReference>
<accession>K3X537</accession>
<proteinExistence type="inferred from homology"/>
<dbReference type="Proteomes" id="UP000019132">
    <property type="component" value="Unassembled WGS sequence"/>
</dbReference>
<dbReference type="GO" id="GO:0032259">
    <property type="term" value="P:methylation"/>
    <property type="evidence" value="ECO:0007669"/>
    <property type="project" value="UniProtKB-KW"/>
</dbReference>
<dbReference type="InterPro" id="IPR029063">
    <property type="entry name" value="SAM-dependent_MTases_sf"/>
</dbReference>